<dbReference type="SUPFAM" id="SSF53822">
    <property type="entry name" value="Periplasmic binding protein-like I"/>
    <property type="match status" value="1"/>
</dbReference>
<keyword evidence="1" id="KW-0805">Transcription regulation</keyword>
<proteinExistence type="predicted"/>
<dbReference type="RefSeq" id="WP_073240103.1">
    <property type="nucleotide sequence ID" value="NZ_FQUY01000032.1"/>
</dbReference>
<dbReference type="InterPro" id="IPR000843">
    <property type="entry name" value="HTH_LacI"/>
</dbReference>
<dbReference type="EMBL" id="FQUY01000032">
    <property type="protein sequence ID" value="SHF54217.1"/>
    <property type="molecule type" value="Genomic_DNA"/>
</dbReference>
<name>A0A1M5CHZ4_9FIRM</name>
<evidence type="ECO:0000313" key="5">
    <source>
        <dbReference type="EMBL" id="SHF54217.1"/>
    </source>
</evidence>
<keyword evidence="6" id="KW-1185">Reference proteome</keyword>
<dbReference type="CDD" id="cd06267">
    <property type="entry name" value="PBP1_LacI_sugar_binding-like"/>
    <property type="match status" value="1"/>
</dbReference>
<dbReference type="PANTHER" id="PTHR30146:SF109">
    <property type="entry name" value="HTH-TYPE TRANSCRIPTIONAL REGULATOR GALS"/>
    <property type="match status" value="1"/>
</dbReference>
<dbReference type="InterPro" id="IPR010982">
    <property type="entry name" value="Lambda_DNA-bd_dom_sf"/>
</dbReference>
<dbReference type="CDD" id="cd01392">
    <property type="entry name" value="HTH_LacI"/>
    <property type="match status" value="1"/>
</dbReference>
<feature type="domain" description="HTH lacI-type" evidence="4">
    <location>
        <begin position="2"/>
        <end position="56"/>
    </location>
</feature>
<dbReference type="AlphaFoldDB" id="A0A1M5CHZ4"/>
<dbReference type="PANTHER" id="PTHR30146">
    <property type="entry name" value="LACI-RELATED TRANSCRIPTIONAL REPRESSOR"/>
    <property type="match status" value="1"/>
</dbReference>
<organism evidence="5 6">
    <name type="scientific">Desulforamulus putei DSM 12395</name>
    <dbReference type="NCBI Taxonomy" id="1121429"/>
    <lineage>
        <taxon>Bacteria</taxon>
        <taxon>Bacillati</taxon>
        <taxon>Bacillota</taxon>
        <taxon>Clostridia</taxon>
        <taxon>Eubacteriales</taxon>
        <taxon>Peptococcaceae</taxon>
        <taxon>Desulforamulus</taxon>
    </lineage>
</organism>
<evidence type="ECO:0000256" key="1">
    <source>
        <dbReference type="ARBA" id="ARBA00023015"/>
    </source>
</evidence>
<dbReference type="Pfam" id="PF00532">
    <property type="entry name" value="Peripla_BP_1"/>
    <property type="match status" value="1"/>
</dbReference>
<evidence type="ECO:0000256" key="2">
    <source>
        <dbReference type="ARBA" id="ARBA00023125"/>
    </source>
</evidence>
<dbReference type="STRING" id="1121429.SAMN02745133_02934"/>
<dbReference type="Proteomes" id="UP000184148">
    <property type="component" value="Unassembled WGS sequence"/>
</dbReference>
<dbReference type="PROSITE" id="PS50932">
    <property type="entry name" value="HTH_LACI_2"/>
    <property type="match status" value="1"/>
</dbReference>
<keyword evidence="2" id="KW-0238">DNA-binding</keyword>
<dbReference type="SUPFAM" id="SSF47413">
    <property type="entry name" value="lambda repressor-like DNA-binding domains"/>
    <property type="match status" value="1"/>
</dbReference>
<evidence type="ECO:0000313" key="6">
    <source>
        <dbReference type="Proteomes" id="UP000184148"/>
    </source>
</evidence>
<dbReference type="Gene3D" id="3.40.50.2300">
    <property type="match status" value="2"/>
</dbReference>
<dbReference type="InterPro" id="IPR001761">
    <property type="entry name" value="Peripla_BP/Lac1_sug-bd_dom"/>
</dbReference>
<dbReference type="SMART" id="SM00354">
    <property type="entry name" value="HTH_LACI"/>
    <property type="match status" value="1"/>
</dbReference>
<protein>
    <submittedName>
        <fullName evidence="5">Transcriptional regulator, LacI family</fullName>
    </submittedName>
</protein>
<reference evidence="6" key="1">
    <citation type="submission" date="2016-11" db="EMBL/GenBank/DDBJ databases">
        <authorList>
            <person name="Varghese N."/>
            <person name="Submissions S."/>
        </authorList>
    </citation>
    <scope>NUCLEOTIDE SEQUENCE [LARGE SCALE GENOMIC DNA]</scope>
    <source>
        <strain evidence="6">DSM 12395</strain>
    </source>
</reference>
<dbReference type="PROSITE" id="PS00356">
    <property type="entry name" value="HTH_LACI_1"/>
    <property type="match status" value="1"/>
</dbReference>
<dbReference type="InterPro" id="IPR028082">
    <property type="entry name" value="Peripla_BP_I"/>
</dbReference>
<dbReference type="PRINTS" id="PR00036">
    <property type="entry name" value="HTHLACI"/>
</dbReference>
<sequence>MATIKDVAKLAGVSVYTVSRVLNTSGYVEKTTEERVIAAIKQLNYKPSQIARGLVSKKTKTFGLVLPDITNPFFPEVARGAEDEARRHGYNIILCNSDWDIQKEKMYLGILQEKCVDGIILVGSRLNEDYLGKIMSVLATPFVLLDRTSTLDVHSISTNNVLGSYLATKHLIEQGYQNIAHIAGPPLSPTAQQRLIGYKNALAEHNIPLDLVLVVEGDYRISGGALAMKRLLHLKKVPDAVFCANDLMAIGALEVLQEAGVKVPDQVALVGYDGINLSKYVYPRISTIIQPTYKMGSTAVQLILETLNKGTQTIFKHIELEPVLAVRESSLKK</sequence>
<accession>A0A1M5CHZ4</accession>
<dbReference type="Pfam" id="PF00356">
    <property type="entry name" value="LacI"/>
    <property type="match status" value="1"/>
</dbReference>
<evidence type="ECO:0000259" key="4">
    <source>
        <dbReference type="PROSITE" id="PS50932"/>
    </source>
</evidence>
<dbReference type="OrthoDB" id="9784962at2"/>
<dbReference type="Gene3D" id="1.10.260.40">
    <property type="entry name" value="lambda repressor-like DNA-binding domains"/>
    <property type="match status" value="1"/>
</dbReference>
<evidence type="ECO:0000256" key="3">
    <source>
        <dbReference type="ARBA" id="ARBA00023163"/>
    </source>
</evidence>
<gene>
    <name evidence="5" type="ORF">SAMN02745133_02934</name>
</gene>
<dbReference type="GO" id="GO:0000976">
    <property type="term" value="F:transcription cis-regulatory region binding"/>
    <property type="evidence" value="ECO:0007669"/>
    <property type="project" value="TreeGrafter"/>
</dbReference>
<keyword evidence="3" id="KW-0804">Transcription</keyword>
<dbReference type="GO" id="GO:0003700">
    <property type="term" value="F:DNA-binding transcription factor activity"/>
    <property type="evidence" value="ECO:0007669"/>
    <property type="project" value="TreeGrafter"/>
</dbReference>